<dbReference type="EMBL" id="PCVC01000053">
    <property type="protein sequence ID" value="PIQ66860.1"/>
    <property type="molecule type" value="Genomic_DNA"/>
</dbReference>
<name>A0A2H0K6H9_9BACT</name>
<accession>A0A2H0K6H9</accession>
<keyword evidence="3 5" id="KW-0687">Ribonucleoprotein</keyword>
<dbReference type="InterPro" id="IPR002677">
    <property type="entry name" value="Ribosomal_bL32"/>
</dbReference>
<dbReference type="PANTHER" id="PTHR35534:SF1">
    <property type="entry name" value="LARGE RIBOSOMAL SUBUNIT PROTEIN BL32"/>
    <property type="match status" value="1"/>
</dbReference>
<evidence type="ECO:0000313" key="7">
    <source>
        <dbReference type="EMBL" id="PIQ66860.1"/>
    </source>
</evidence>
<evidence type="ECO:0000256" key="4">
    <source>
        <dbReference type="ARBA" id="ARBA00035178"/>
    </source>
</evidence>
<dbReference type="Pfam" id="PF01783">
    <property type="entry name" value="Ribosomal_L32p"/>
    <property type="match status" value="1"/>
</dbReference>
<reference evidence="7 8" key="1">
    <citation type="submission" date="2017-09" db="EMBL/GenBank/DDBJ databases">
        <title>Depth-based differentiation of microbial function through sediment-hosted aquifers and enrichment of novel symbionts in the deep terrestrial subsurface.</title>
        <authorList>
            <person name="Probst A.J."/>
            <person name="Ladd B."/>
            <person name="Jarett J.K."/>
            <person name="Geller-Mcgrath D.E."/>
            <person name="Sieber C.M."/>
            <person name="Emerson J.B."/>
            <person name="Anantharaman K."/>
            <person name="Thomas B.C."/>
            <person name="Malmstrom R."/>
            <person name="Stieglmeier M."/>
            <person name="Klingl A."/>
            <person name="Woyke T."/>
            <person name="Ryan C.M."/>
            <person name="Banfield J.F."/>
        </authorList>
    </citation>
    <scope>NUCLEOTIDE SEQUENCE [LARGE SCALE GENOMIC DNA]</scope>
    <source>
        <strain evidence="7">CG11_big_fil_rev_8_21_14_0_20_40_24</strain>
    </source>
</reference>
<sequence>MVVRMRHTRAHTKNRRSHHKLENGSFVVCSHCKVSKPKHVVCYNCGTYRGRNVVDMVGVVAKKEAKRKEKQKALGKDSEKGN</sequence>
<keyword evidence="2 5" id="KW-0689">Ribosomal protein</keyword>
<evidence type="ECO:0000256" key="2">
    <source>
        <dbReference type="ARBA" id="ARBA00022980"/>
    </source>
</evidence>
<gene>
    <name evidence="5 7" type="primary">rpmF</name>
    <name evidence="7" type="ORF">COV95_01780</name>
</gene>
<dbReference type="GO" id="GO:0003735">
    <property type="term" value="F:structural constituent of ribosome"/>
    <property type="evidence" value="ECO:0007669"/>
    <property type="project" value="InterPro"/>
</dbReference>
<dbReference type="NCBIfam" id="TIGR01031">
    <property type="entry name" value="rpmF_bact"/>
    <property type="match status" value="1"/>
</dbReference>
<dbReference type="GO" id="GO:0006412">
    <property type="term" value="P:translation"/>
    <property type="evidence" value="ECO:0007669"/>
    <property type="project" value="UniProtKB-UniRule"/>
</dbReference>
<dbReference type="PANTHER" id="PTHR35534">
    <property type="entry name" value="50S RIBOSOMAL PROTEIN L32"/>
    <property type="match status" value="1"/>
</dbReference>
<dbReference type="SUPFAM" id="SSF57829">
    <property type="entry name" value="Zn-binding ribosomal proteins"/>
    <property type="match status" value="1"/>
</dbReference>
<evidence type="ECO:0000256" key="1">
    <source>
        <dbReference type="ARBA" id="ARBA00008560"/>
    </source>
</evidence>
<dbReference type="GO" id="GO:0015934">
    <property type="term" value="C:large ribosomal subunit"/>
    <property type="evidence" value="ECO:0007669"/>
    <property type="project" value="InterPro"/>
</dbReference>
<feature type="region of interest" description="Disordered" evidence="6">
    <location>
        <begin position="63"/>
        <end position="82"/>
    </location>
</feature>
<dbReference type="InterPro" id="IPR044957">
    <property type="entry name" value="Ribosomal_bL32_bact"/>
</dbReference>
<evidence type="ECO:0000313" key="8">
    <source>
        <dbReference type="Proteomes" id="UP000229834"/>
    </source>
</evidence>
<comment type="similarity">
    <text evidence="1 5">Belongs to the bacterial ribosomal protein bL32 family.</text>
</comment>
<dbReference type="AlphaFoldDB" id="A0A2H0K6H9"/>
<comment type="caution">
    <text evidence="7">The sequence shown here is derived from an EMBL/GenBank/DDBJ whole genome shotgun (WGS) entry which is preliminary data.</text>
</comment>
<dbReference type="InterPro" id="IPR011332">
    <property type="entry name" value="Ribosomal_zn-bd"/>
</dbReference>
<evidence type="ECO:0000256" key="3">
    <source>
        <dbReference type="ARBA" id="ARBA00023274"/>
    </source>
</evidence>
<evidence type="ECO:0000256" key="5">
    <source>
        <dbReference type="HAMAP-Rule" id="MF_00340"/>
    </source>
</evidence>
<dbReference type="Proteomes" id="UP000229834">
    <property type="component" value="Unassembled WGS sequence"/>
</dbReference>
<dbReference type="HAMAP" id="MF_00340">
    <property type="entry name" value="Ribosomal_bL32"/>
    <property type="match status" value="1"/>
</dbReference>
<proteinExistence type="inferred from homology"/>
<evidence type="ECO:0000256" key="6">
    <source>
        <dbReference type="SAM" id="MobiDB-lite"/>
    </source>
</evidence>
<organism evidence="7 8">
    <name type="scientific">Candidatus Zambryskibacteria bacterium CG11_big_fil_rev_8_21_14_0_20_40_24</name>
    <dbReference type="NCBI Taxonomy" id="1975116"/>
    <lineage>
        <taxon>Bacteria</taxon>
        <taxon>Candidatus Zambryskiibacteriota</taxon>
    </lineage>
</organism>
<protein>
    <recommendedName>
        <fullName evidence="4 5">Large ribosomal subunit protein bL32</fullName>
    </recommendedName>
</protein>